<proteinExistence type="predicted"/>
<reference evidence="19" key="2">
    <citation type="submission" date="2015-06" db="UniProtKB">
        <authorList>
            <consortium name="EnsemblProtists"/>
        </authorList>
    </citation>
    <scope>IDENTIFICATION</scope>
    <source>
        <strain evidence="19">Pr102</strain>
    </source>
</reference>
<feature type="transmembrane region" description="Helical" evidence="16">
    <location>
        <begin position="229"/>
        <end position="251"/>
    </location>
</feature>
<dbReference type="Pfam" id="PF00122">
    <property type="entry name" value="E1-E2_ATPase"/>
    <property type="match status" value="1"/>
</dbReference>
<keyword evidence="3" id="KW-0813">Transport</keyword>
<feature type="domain" description="P-type ATPase A" evidence="17">
    <location>
        <begin position="59"/>
        <end position="165"/>
    </location>
</feature>
<dbReference type="InParanoid" id="H3G822"/>
<dbReference type="EMBL" id="DS566089">
    <property type="status" value="NOT_ANNOTATED_CDS"/>
    <property type="molecule type" value="Genomic_DNA"/>
</dbReference>
<evidence type="ECO:0000256" key="8">
    <source>
        <dbReference type="ARBA" id="ARBA00022840"/>
    </source>
</evidence>
<dbReference type="Pfam" id="PF08282">
    <property type="entry name" value="Hydrolase_3"/>
    <property type="match status" value="1"/>
</dbReference>
<feature type="transmembrane region" description="Helical" evidence="16">
    <location>
        <begin position="271"/>
        <end position="301"/>
    </location>
</feature>
<dbReference type="GO" id="GO:0046872">
    <property type="term" value="F:metal ion binding"/>
    <property type="evidence" value="ECO:0007669"/>
    <property type="project" value="UniProtKB-KW"/>
</dbReference>
<evidence type="ECO:0000313" key="20">
    <source>
        <dbReference type="Proteomes" id="UP000005238"/>
    </source>
</evidence>
<evidence type="ECO:0000256" key="9">
    <source>
        <dbReference type="ARBA" id="ARBA00022842"/>
    </source>
</evidence>
<dbReference type="GO" id="GO:0005388">
    <property type="term" value="F:P-type calcium transporter activity"/>
    <property type="evidence" value="ECO:0000318"/>
    <property type="project" value="GO_Central"/>
</dbReference>
<dbReference type="Gene3D" id="3.40.1110.10">
    <property type="entry name" value="Calcium-transporting ATPase, cytoplasmic domain N"/>
    <property type="match status" value="1"/>
</dbReference>
<dbReference type="SFLD" id="SFLDS00003">
    <property type="entry name" value="Haloacid_Dehalogenase"/>
    <property type="match status" value="1"/>
</dbReference>
<dbReference type="OMA" id="WCIFLGA"/>
<dbReference type="InterPro" id="IPR036412">
    <property type="entry name" value="HAD-like_sf"/>
</dbReference>
<accession>H3G822</accession>
<dbReference type="PANTHER" id="PTHR24093">
    <property type="entry name" value="CATION TRANSPORTING ATPASE"/>
    <property type="match status" value="1"/>
</dbReference>
<dbReference type="InterPro" id="IPR006068">
    <property type="entry name" value="ATPase_P-typ_cation-transptr_C"/>
</dbReference>
<dbReference type="InterPro" id="IPR018303">
    <property type="entry name" value="ATPase_P-typ_P_site"/>
</dbReference>
<evidence type="ECO:0000256" key="4">
    <source>
        <dbReference type="ARBA" id="ARBA00022692"/>
    </source>
</evidence>
<keyword evidence="13" id="KW-0406">Ion transport</keyword>
<organism evidence="19 20">
    <name type="scientific">Phytophthora ramorum</name>
    <name type="common">Sudden oak death agent</name>
    <dbReference type="NCBI Taxonomy" id="164328"/>
    <lineage>
        <taxon>Eukaryota</taxon>
        <taxon>Sar</taxon>
        <taxon>Stramenopiles</taxon>
        <taxon>Oomycota</taxon>
        <taxon>Peronosporomycetes</taxon>
        <taxon>Peronosporales</taxon>
        <taxon>Peronosporaceae</taxon>
        <taxon>Phytophthora</taxon>
    </lineage>
</organism>
<evidence type="ECO:0000256" key="16">
    <source>
        <dbReference type="SAM" id="Phobius"/>
    </source>
</evidence>
<sequence length="933" mass="101107">TDWMEGTCVLIAVLAIALVTAVGDFQKERQFRALNAVNENELVRVVRFGAEQHEVEGSDDSNDSRVRKWSIVVGDIVQLEPGDVVPADGLAFHTRELKVDESTLTGEPELVRKGDALLFSEGAAEEEENLPVKLFSGTRVMEGFAKMLVLCVGEHSQYGQITALINGLGAEQEEVDGADVKAKKAANSTSSIQDGSYFSLDPKTKTTKKKSARRERTPLAEKIEALNLWLGKMGVVIATLIFVVLCARFSIETFVQEPRQSWEAAYLRDYLSYFILATTILVVAIPEGLPLAVAIALAYAVRRMLRGRSLVRHLAACETVGNATTLCADKTGTLTANQMSVARLWLAPDNESDFVSLLLNGNGVAQGDFDSPSGAKAAMNDTLVVALCEGIALNSTAELLPLAEGDTDDTPRKALGSQTEGALLSFAAVCSENEFDYAEMRKSADIRRVLPFSSERKRMSVILRLQGDDDRWRTYTKGAPELVLARCTQLQTRSGGTIPLTSDRRRWLQENVLAAYAQRGYRTLCLAYRDCKSSGVVVDTTSPENLEQQLVCLALVAIADPLRPGTREAVASCQKAGIIVRMVTGDSALTARSIARECGILPTSEEEYDAYTVMEGPDFRALVLDARGELKQEVFDQIWPSLRVLARSSPQDKHTLVTGLRLSQLLPRQLVAVTGDGTNDAPALRAAHVGFAMGKSGTSVAKEAADIVLMDDDLAGVVSAVVSGRGVFDGISQFLQFQLTVIAVALSVACVGAVTLRQSPIAAVQILWVNLFMDVFASLVLTTDEPKAAELLARQPYARSRSLVSPRMAKHIAGQTLLQLTMLLLLTFLGDKWFNVPSGRASVSDDDDSDSTQHLTIVFNTFVWLQLFNQLNCRQGVADTPMLRLAGLWRNKLSLAALCVQCGLQVAIVQLGGELFHCAPLSAAQWGACVGMG</sequence>
<dbReference type="InterPro" id="IPR008250">
    <property type="entry name" value="ATPase_P-typ_transduc_dom_A_sf"/>
</dbReference>
<dbReference type="VEuPathDB" id="FungiDB:KRP22_13704"/>
<dbReference type="SFLD" id="SFLDF00027">
    <property type="entry name" value="p-type_atpase"/>
    <property type="match status" value="1"/>
</dbReference>
<keyword evidence="9" id="KW-0460">Magnesium</keyword>
<keyword evidence="14 16" id="KW-0472">Membrane</keyword>
<evidence type="ECO:0000256" key="7">
    <source>
        <dbReference type="ARBA" id="ARBA00022796"/>
    </source>
</evidence>
<dbReference type="SUPFAM" id="SSF81660">
    <property type="entry name" value="Metal cation-transporting ATPase, ATP-binding domain N"/>
    <property type="match status" value="1"/>
</dbReference>
<keyword evidence="6" id="KW-0547">Nucleotide-binding</keyword>
<keyword evidence="20" id="KW-1185">Reference proteome</keyword>
<dbReference type="NCBIfam" id="TIGR01494">
    <property type="entry name" value="ATPase_P-type"/>
    <property type="match status" value="2"/>
</dbReference>
<evidence type="ECO:0000256" key="11">
    <source>
        <dbReference type="ARBA" id="ARBA00022989"/>
    </source>
</evidence>
<dbReference type="eggNOG" id="KOG0204">
    <property type="taxonomic scope" value="Eukaryota"/>
</dbReference>
<dbReference type="InterPro" id="IPR023298">
    <property type="entry name" value="ATPase_P-typ_TM_dom_sf"/>
</dbReference>
<dbReference type="FunFam" id="3.40.1110.10:FF:000154">
    <property type="entry name" value="Putative P-type ATPase"/>
    <property type="match status" value="1"/>
</dbReference>
<dbReference type="InterPro" id="IPR023214">
    <property type="entry name" value="HAD_sf"/>
</dbReference>
<dbReference type="InterPro" id="IPR023299">
    <property type="entry name" value="ATPase_P-typ_cyto_dom_N"/>
</dbReference>
<dbReference type="AlphaFoldDB" id="H3G822"/>
<dbReference type="Pfam" id="PF00689">
    <property type="entry name" value="Cation_ATPase_C"/>
    <property type="match status" value="1"/>
</dbReference>
<keyword evidence="11 16" id="KW-1133">Transmembrane helix</keyword>
<dbReference type="Pfam" id="PF13246">
    <property type="entry name" value="Cation_ATPase"/>
    <property type="match status" value="1"/>
</dbReference>
<keyword evidence="4 16" id="KW-0812">Transmembrane</keyword>
<evidence type="ECO:0000256" key="6">
    <source>
        <dbReference type="ARBA" id="ARBA00022741"/>
    </source>
</evidence>
<dbReference type="SUPFAM" id="SSF81665">
    <property type="entry name" value="Calcium ATPase, transmembrane domain M"/>
    <property type="match status" value="1"/>
</dbReference>
<evidence type="ECO:0000256" key="14">
    <source>
        <dbReference type="ARBA" id="ARBA00023136"/>
    </source>
</evidence>
<evidence type="ECO:0000259" key="17">
    <source>
        <dbReference type="Pfam" id="PF00122"/>
    </source>
</evidence>
<keyword evidence="10" id="KW-1278">Translocase</keyword>
<dbReference type="SUPFAM" id="SSF81653">
    <property type="entry name" value="Calcium ATPase, transduction domain A"/>
    <property type="match status" value="1"/>
</dbReference>
<evidence type="ECO:0000256" key="12">
    <source>
        <dbReference type="ARBA" id="ARBA00023008"/>
    </source>
</evidence>
<evidence type="ECO:0000313" key="19">
    <source>
        <dbReference type="EnsemblProtists" id="Phyra54597"/>
    </source>
</evidence>
<dbReference type="GO" id="GO:0140581">
    <property type="term" value="F:P-type monovalent copper transporter activity"/>
    <property type="evidence" value="ECO:0007669"/>
    <property type="project" value="UniProtKB-EC"/>
</dbReference>
<evidence type="ECO:0000256" key="1">
    <source>
        <dbReference type="ARBA" id="ARBA00004127"/>
    </source>
</evidence>
<dbReference type="Gene3D" id="2.70.150.10">
    <property type="entry name" value="Calcium-transporting ATPase, cytoplasmic transduction domain A"/>
    <property type="match status" value="1"/>
</dbReference>
<dbReference type="PROSITE" id="PS00154">
    <property type="entry name" value="ATPASE_E1_E2"/>
    <property type="match status" value="1"/>
</dbReference>
<dbReference type="Gene3D" id="3.40.50.1000">
    <property type="entry name" value="HAD superfamily/HAD-like"/>
    <property type="match status" value="1"/>
</dbReference>
<dbReference type="GO" id="GO:0005886">
    <property type="term" value="C:plasma membrane"/>
    <property type="evidence" value="ECO:0000318"/>
    <property type="project" value="GO_Central"/>
</dbReference>
<keyword evidence="8" id="KW-0067">ATP-binding</keyword>
<evidence type="ECO:0000256" key="15">
    <source>
        <dbReference type="SAM" id="MobiDB-lite"/>
    </source>
</evidence>
<feature type="region of interest" description="Disordered" evidence="15">
    <location>
        <begin position="192"/>
        <end position="213"/>
    </location>
</feature>
<dbReference type="PRINTS" id="PR00119">
    <property type="entry name" value="CATATPASE"/>
</dbReference>
<dbReference type="GO" id="GO:0012505">
    <property type="term" value="C:endomembrane system"/>
    <property type="evidence" value="ECO:0007669"/>
    <property type="project" value="UniProtKB-SubCell"/>
</dbReference>
<dbReference type="InterPro" id="IPR059000">
    <property type="entry name" value="ATPase_P-type_domA"/>
</dbReference>
<dbReference type="GO" id="GO:0016887">
    <property type="term" value="F:ATP hydrolysis activity"/>
    <property type="evidence" value="ECO:0007669"/>
    <property type="project" value="InterPro"/>
</dbReference>
<evidence type="ECO:0000259" key="18">
    <source>
        <dbReference type="Pfam" id="PF00689"/>
    </source>
</evidence>
<dbReference type="EnsemblProtists" id="Phyra54597">
    <property type="protein sequence ID" value="Phyra54597"/>
    <property type="gene ID" value="Phyra54597"/>
</dbReference>
<dbReference type="GO" id="GO:0005524">
    <property type="term" value="F:ATP binding"/>
    <property type="evidence" value="ECO:0007669"/>
    <property type="project" value="UniProtKB-KW"/>
</dbReference>
<dbReference type="STRING" id="164328.H3G822"/>
<dbReference type="EC" id="7.2.2.8" evidence="2"/>
<evidence type="ECO:0000256" key="3">
    <source>
        <dbReference type="ARBA" id="ARBA00022448"/>
    </source>
</evidence>
<feature type="domain" description="Cation-transporting P-type ATPase C-terminal" evidence="18">
    <location>
        <begin position="759"/>
        <end position="933"/>
    </location>
</feature>
<protein>
    <recommendedName>
        <fullName evidence="2">P-type Cu(+) transporter</fullName>
        <ecNumber evidence="2">7.2.2.8</ecNumber>
    </recommendedName>
</protein>
<dbReference type="FunFam" id="3.40.50.1000:FF:000144">
    <property type="entry name" value="copper-transporting ATPase 1 isoform X2"/>
    <property type="match status" value="1"/>
</dbReference>
<evidence type="ECO:0000256" key="2">
    <source>
        <dbReference type="ARBA" id="ARBA00012517"/>
    </source>
</evidence>
<dbReference type="Gene3D" id="1.20.1110.10">
    <property type="entry name" value="Calcium-transporting ATPase, transmembrane domain"/>
    <property type="match status" value="1"/>
</dbReference>
<dbReference type="HOGENOM" id="CLU_002360_9_0_1"/>
<comment type="subcellular location">
    <subcellularLocation>
        <location evidence="1">Endomembrane system</location>
        <topology evidence="1">Multi-pass membrane protein</topology>
    </subcellularLocation>
</comment>
<evidence type="ECO:0000256" key="13">
    <source>
        <dbReference type="ARBA" id="ARBA00023065"/>
    </source>
</evidence>
<reference evidence="20" key="1">
    <citation type="journal article" date="2006" name="Science">
        <title>Phytophthora genome sequences uncover evolutionary origins and mechanisms of pathogenesis.</title>
        <authorList>
            <person name="Tyler B.M."/>
            <person name="Tripathy S."/>
            <person name="Zhang X."/>
            <person name="Dehal P."/>
            <person name="Jiang R.H."/>
            <person name="Aerts A."/>
            <person name="Arredondo F.D."/>
            <person name="Baxter L."/>
            <person name="Bensasson D."/>
            <person name="Beynon J.L."/>
            <person name="Chapman J."/>
            <person name="Damasceno C.M."/>
            <person name="Dorrance A.E."/>
            <person name="Dou D."/>
            <person name="Dickerman A.W."/>
            <person name="Dubchak I.L."/>
            <person name="Garbelotto M."/>
            <person name="Gijzen M."/>
            <person name="Gordon S.G."/>
            <person name="Govers F."/>
            <person name="Grunwald N.J."/>
            <person name="Huang W."/>
            <person name="Ivors K.L."/>
            <person name="Jones R.W."/>
            <person name="Kamoun S."/>
            <person name="Krampis K."/>
            <person name="Lamour K.H."/>
            <person name="Lee M.K."/>
            <person name="McDonald W.H."/>
            <person name="Medina M."/>
            <person name="Meijer H.J."/>
            <person name="Nordberg E.K."/>
            <person name="Maclean D.J."/>
            <person name="Ospina-Giraldo M.D."/>
            <person name="Morris P.F."/>
            <person name="Phuntumart V."/>
            <person name="Putnam N.H."/>
            <person name="Rash S."/>
            <person name="Rose J.K."/>
            <person name="Sakihama Y."/>
            <person name="Salamov A.A."/>
            <person name="Savidor A."/>
            <person name="Scheuring C.F."/>
            <person name="Smith B.M."/>
            <person name="Sobral B.W."/>
            <person name="Terry A."/>
            <person name="Torto-Alalibo T.A."/>
            <person name="Win J."/>
            <person name="Xu Z."/>
            <person name="Zhang H."/>
            <person name="Grigoriev I.V."/>
            <person name="Rokhsar D.S."/>
            <person name="Boore J.L."/>
        </authorList>
    </citation>
    <scope>NUCLEOTIDE SEQUENCE [LARGE SCALE GENOMIC DNA]</scope>
    <source>
        <strain evidence="20">Pr102</strain>
    </source>
</reference>
<dbReference type="VEuPathDB" id="FungiDB:KRP23_9644"/>
<dbReference type="InterPro" id="IPR044492">
    <property type="entry name" value="P_typ_ATPase_HD_dom"/>
</dbReference>
<dbReference type="SUPFAM" id="SSF56784">
    <property type="entry name" value="HAD-like"/>
    <property type="match status" value="1"/>
</dbReference>
<name>H3G822_PHYRM</name>
<keyword evidence="7" id="KW-0187">Copper transport</keyword>
<dbReference type="PANTHER" id="PTHR24093:SF369">
    <property type="entry name" value="CALCIUM-TRANSPORTING ATPASE"/>
    <property type="match status" value="1"/>
</dbReference>
<keyword evidence="5" id="KW-0479">Metal-binding</keyword>
<dbReference type="Proteomes" id="UP000005238">
    <property type="component" value="Unassembled WGS sequence"/>
</dbReference>
<evidence type="ECO:0000256" key="5">
    <source>
        <dbReference type="ARBA" id="ARBA00022723"/>
    </source>
</evidence>
<dbReference type="InterPro" id="IPR001757">
    <property type="entry name" value="P_typ_ATPase"/>
</dbReference>
<keyword evidence="12" id="KW-0186">Copper</keyword>
<feature type="transmembrane region" description="Helical" evidence="16">
    <location>
        <begin position="6"/>
        <end position="25"/>
    </location>
</feature>
<dbReference type="SFLD" id="SFLDG00002">
    <property type="entry name" value="C1.7:_P-type_atpase_like"/>
    <property type="match status" value="1"/>
</dbReference>
<evidence type="ECO:0000256" key="10">
    <source>
        <dbReference type="ARBA" id="ARBA00022967"/>
    </source>
</evidence>